<proteinExistence type="predicted"/>
<evidence type="ECO:0000313" key="2">
    <source>
        <dbReference type="Proteomes" id="UP000190897"/>
    </source>
</evidence>
<sequence length="50" mass="5689">MKTVTIEELEIDFDLIMNEVLSGEEVAISDDADGRIKAYLVPYKKLEEKS</sequence>
<name>A0A1T5DT15_9BACT</name>
<evidence type="ECO:0008006" key="3">
    <source>
        <dbReference type="Google" id="ProtNLM"/>
    </source>
</evidence>
<evidence type="ECO:0000313" key="1">
    <source>
        <dbReference type="EMBL" id="SKB74835.1"/>
    </source>
</evidence>
<protein>
    <recommendedName>
        <fullName evidence="3">Antitoxin Phd_YefM, type II toxin-antitoxin system</fullName>
    </recommendedName>
</protein>
<keyword evidence="2" id="KW-1185">Reference proteome</keyword>
<accession>A0A1T5DT15</accession>
<gene>
    <name evidence="1" type="ORF">SAMN05660293_01880</name>
</gene>
<reference evidence="2" key="1">
    <citation type="submission" date="2017-02" db="EMBL/GenBank/DDBJ databases">
        <authorList>
            <person name="Varghese N."/>
            <person name="Submissions S."/>
        </authorList>
    </citation>
    <scope>NUCLEOTIDE SEQUENCE [LARGE SCALE GENOMIC DNA]</scope>
    <source>
        <strain evidence="2">DSM 22270</strain>
    </source>
</reference>
<dbReference type="STRING" id="651661.SAMN05660293_01880"/>
<dbReference type="Proteomes" id="UP000190897">
    <property type="component" value="Unassembled WGS sequence"/>
</dbReference>
<dbReference type="AlphaFoldDB" id="A0A1T5DT15"/>
<dbReference type="EMBL" id="FUZA01000002">
    <property type="protein sequence ID" value="SKB74835.1"/>
    <property type="molecule type" value="Genomic_DNA"/>
</dbReference>
<dbReference type="RefSeq" id="WP_170916611.1">
    <property type="nucleotide sequence ID" value="NZ_FUZA01000002.1"/>
</dbReference>
<organism evidence="1 2">
    <name type="scientific">Dyadobacter psychrophilus</name>
    <dbReference type="NCBI Taxonomy" id="651661"/>
    <lineage>
        <taxon>Bacteria</taxon>
        <taxon>Pseudomonadati</taxon>
        <taxon>Bacteroidota</taxon>
        <taxon>Cytophagia</taxon>
        <taxon>Cytophagales</taxon>
        <taxon>Spirosomataceae</taxon>
        <taxon>Dyadobacter</taxon>
    </lineage>
</organism>